<accession>A0ABY7Q3I3</accession>
<protein>
    <recommendedName>
        <fullName evidence="4">Secreted protein</fullName>
    </recommendedName>
</protein>
<dbReference type="EMBL" id="CP115450">
    <property type="protein sequence ID" value="WBP87270.1"/>
    <property type="molecule type" value="Genomic_DNA"/>
</dbReference>
<feature type="region of interest" description="Disordered" evidence="1">
    <location>
        <begin position="131"/>
        <end position="156"/>
    </location>
</feature>
<feature type="region of interest" description="Disordered" evidence="1">
    <location>
        <begin position="183"/>
        <end position="206"/>
    </location>
</feature>
<reference evidence="3" key="1">
    <citation type="submission" date="2022-12" db="EMBL/GenBank/DDBJ databases">
        <authorList>
            <person name="Mo P."/>
        </authorList>
    </citation>
    <scope>NUCLEOTIDE SEQUENCE [LARGE SCALE GENOMIC DNA]</scope>
    <source>
        <strain evidence="3">HUAS 3-15</strain>
    </source>
</reference>
<gene>
    <name evidence="2" type="ORF">O1G21_16400</name>
</gene>
<evidence type="ECO:0000313" key="2">
    <source>
        <dbReference type="EMBL" id="WBP87270.1"/>
    </source>
</evidence>
<keyword evidence="3" id="KW-1185">Reference proteome</keyword>
<evidence type="ECO:0008006" key="4">
    <source>
        <dbReference type="Google" id="ProtNLM"/>
    </source>
</evidence>
<name>A0ABY7Q3I3_9ACTN</name>
<sequence length="302" mass="32184">MSAVYTVLLLILITVSTAVLLRLRGISRRLDAQAAARAVPAPVDEAAIRRAVTEALAADREREITEARAFWAEQEARAAEDAPLFDSPFTGTEEWPLFFPRPTGPQDAADNAGTMDPEFGEALRSALEDLINEPGTDGGAPLRPGHPVGETAKDARARREADLLATGLEAGLLDAEPLVEDAPAAAPDPRRHPSHPDFVPSQAPSREWTDTRLAALAEEAVALVDVRPGPLGTLDVYAFADGTTLCVAPGDREAAYRLIDAVRAGEHVRLLGGSRFSGSYSLTFSTDDEAVYVLADRVVASI</sequence>
<organism evidence="2 3">
    <name type="scientific">Kitasatospora cathayae</name>
    <dbReference type="NCBI Taxonomy" id="3004092"/>
    <lineage>
        <taxon>Bacteria</taxon>
        <taxon>Bacillati</taxon>
        <taxon>Actinomycetota</taxon>
        <taxon>Actinomycetes</taxon>
        <taxon>Kitasatosporales</taxon>
        <taxon>Streptomycetaceae</taxon>
        <taxon>Kitasatospora</taxon>
    </lineage>
</organism>
<evidence type="ECO:0000256" key="1">
    <source>
        <dbReference type="SAM" id="MobiDB-lite"/>
    </source>
</evidence>
<evidence type="ECO:0000313" key="3">
    <source>
        <dbReference type="Proteomes" id="UP001212821"/>
    </source>
</evidence>
<proteinExistence type="predicted"/>
<dbReference type="Proteomes" id="UP001212821">
    <property type="component" value="Chromosome"/>
</dbReference>
<dbReference type="RefSeq" id="WP_270144561.1">
    <property type="nucleotide sequence ID" value="NZ_CP115450.1"/>
</dbReference>